<dbReference type="Gene3D" id="2.60.40.2310">
    <property type="match status" value="1"/>
</dbReference>
<dbReference type="InterPro" id="IPR041469">
    <property type="entry name" value="Subtilisin-like_FN3"/>
</dbReference>
<comment type="caution">
    <text evidence="4">The sequence shown here is derived from an EMBL/GenBank/DDBJ whole genome shotgun (WGS) entry which is preliminary data.</text>
</comment>
<keyword evidence="2" id="KW-0732">Signal</keyword>
<evidence type="ECO:0000313" key="4">
    <source>
        <dbReference type="EMBL" id="TXG58250.1"/>
    </source>
</evidence>
<dbReference type="Gene3D" id="3.40.50.200">
    <property type="entry name" value="Peptidase S8/S53 domain"/>
    <property type="match status" value="2"/>
</dbReference>
<evidence type="ECO:0000256" key="1">
    <source>
        <dbReference type="ARBA" id="ARBA00011073"/>
    </source>
</evidence>
<dbReference type="OrthoDB" id="29072at2759"/>
<proteinExistence type="inferred from homology"/>
<evidence type="ECO:0000259" key="3">
    <source>
        <dbReference type="Pfam" id="PF17766"/>
    </source>
</evidence>
<dbReference type="GO" id="GO:0006508">
    <property type="term" value="P:proteolysis"/>
    <property type="evidence" value="ECO:0007669"/>
    <property type="project" value="InterPro"/>
</dbReference>
<dbReference type="Proteomes" id="UP000323000">
    <property type="component" value="Chromosome 7"/>
</dbReference>
<dbReference type="Pfam" id="PF17766">
    <property type="entry name" value="fn3_6"/>
    <property type="match status" value="1"/>
</dbReference>
<evidence type="ECO:0000256" key="2">
    <source>
        <dbReference type="ARBA" id="ARBA00022729"/>
    </source>
</evidence>
<gene>
    <name evidence="4" type="ORF">EZV62_016079</name>
</gene>
<dbReference type="CDD" id="cd02120">
    <property type="entry name" value="PA_subtilisin_like"/>
    <property type="match status" value="1"/>
</dbReference>
<organism evidence="4 5">
    <name type="scientific">Acer yangbiense</name>
    <dbReference type="NCBI Taxonomy" id="1000413"/>
    <lineage>
        <taxon>Eukaryota</taxon>
        <taxon>Viridiplantae</taxon>
        <taxon>Streptophyta</taxon>
        <taxon>Embryophyta</taxon>
        <taxon>Tracheophyta</taxon>
        <taxon>Spermatophyta</taxon>
        <taxon>Magnoliopsida</taxon>
        <taxon>eudicotyledons</taxon>
        <taxon>Gunneridae</taxon>
        <taxon>Pentapetalae</taxon>
        <taxon>rosids</taxon>
        <taxon>malvids</taxon>
        <taxon>Sapindales</taxon>
        <taxon>Sapindaceae</taxon>
        <taxon>Hippocastanoideae</taxon>
        <taxon>Acereae</taxon>
        <taxon>Acer</taxon>
    </lineage>
</organism>
<accession>A0A5C7HMJ3</accession>
<feature type="domain" description="Subtilisin-like protease fibronectin type-III" evidence="3">
    <location>
        <begin position="288"/>
        <end position="387"/>
    </location>
</feature>
<dbReference type="Gene3D" id="3.50.30.30">
    <property type="match status" value="1"/>
</dbReference>
<evidence type="ECO:0000313" key="5">
    <source>
        <dbReference type="Proteomes" id="UP000323000"/>
    </source>
</evidence>
<dbReference type="EMBL" id="VAHF01000007">
    <property type="protein sequence ID" value="TXG58250.1"/>
    <property type="molecule type" value="Genomic_DNA"/>
</dbReference>
<dbReference type="InterPro" id="IPR045051">
    <property type="entry name" value="SBT"/>
</dbReference>
<sequence>MEVTLPRLLPDLQLLSKRTWTMLMLLLFSIGLPSPASYFEDAMAIGAYHAFKNGIVVVASAGNDRHIGSAVNVAPWMITVAASTIDREFINDITLGTFQGYGLNNDVPRGTFPLTIYTRNYPQERYCKTTLSSAYTYNKIVVCYMEAGDDNIAAKSEIVREAGGAGMISIDEGDATQVRFDAYAVPISVIGLHQGMQLEEYITTSRHFHVCASCYWRSFYKRWSVAAIKSAIMTTAIVNDNTGGPIQSGAGPATPFDFGSGHLEPDLALSPGLVYDFDENDLIVPPYQLNYPSIAILSLDRPVSVRRTVTFVASRNGPKVYGASIEPPEGVDVTFEPQVLDFSHGEENLSYTVHFTPLRVAPGYAYTFGSITWRDGNQHRVRSPIAVRVV</sequence>
<keyword evidence="5" id="KW-1185">Reference proteome</keyword>
<dbReference type="PANTHER" id="PTHR10795">
    <property type="entry name" value="PROPROTEIN CONVERTASE SUBTILISIN/KEXIN"/>
    <property type="match status" value="1"/>
</dbReference>
<reference evidence="5" key="1">
    <citation type="journal article" date="2019" name="Gigascience">
        <title>De novo genome assembly of the endangered Acer yangbiense, a plant species with extremely small populations endemic to Yunnan Province, China.</title>
        <authorList>
            <person name="Yang J."/>
            <person name="Wariss H.M."/>
            <person name="Tao L."/>
            <person name="Zhang R."/>
            <person name="Yun Q."/>
            <person name="Hollingsworth P."/>
            <person name="Dao Z."/>
            <person name="Luo G."/>
            <person name="Guo H."/>
            <person name="Ma Y."/>
            <person name="Sun W."/>
        </authorList>
    </citation>
    <scope>NUCLEOTIDE SEQUENCE [LARGE SCALE GENOMIC DNA]</scope>
    <source>
        <strain evidence="5">cv. Malutang</strain>
    </source>
</reference>
<dbReference type="SUPFAM" id="SSF52743">
    <property type="entry name" value="Subtilisin-like"/>
    <property type="match status" value="1"/>
</dbReference>
<dbReference type="InterPro" id="IPR036852">
    <property type="entry name" value="Peptidase_S8/S53_dom_sf"/>
</dbReference>
<dbReference type="GO" id="GO:0004252">
    <property type="term" value="F:serine-type endopeptidase activity"/>
    <property type="evidence" value="ECO:0007669"/>
    <property type="project" value="InterPro"/>
</dbReference>
<comment type="similarity">
    <text evidence="1">Belongs to the peptidase S8 family.</text>
</comment>
<protein>
    <recommendedName>
        <fullName evidence="3">Subtilisin-like protease fibronectin type-III domain-containing protein</fullName>
    </recommendedName>
</protein>
<dbReference type="AlphaFoldDB" id="A0A5C7HMJ3"/>
<name>A0A5C7HMJ3_9ROSI</name>